<dbReference type="InterPro" id="IPR028098">
    <property type="entry name" value="Glyco_trans_4-like_N"/>
</dbReference>
<dbReference type="SUPFAM" id="SSF53756">
    <property type="entry name" value="UDP-Glycosyltransferase/glycogen phosphorylase"/>
    <property type="match status" value="1"/>
</dbReference>
<dbReference type="Proteomes" id="UP001501676">
    <property type="component" value="Unassembled WGS sequence"/>
</dbReference>
<accession>A0ABP6SZW6</accession>
<protein>
    <recommendedName>
        <fullName evidence="3">Glycosyltransferase subfamily 4-like N-terminal domain-containing protein</fullName>
    </recommendedName>
</protein>
<evidence type="ECO:0000313" key="5">
    <source>
        <dbReference type="Proteomes" id="UP001501676"/>
    </source>
</evidence>
<comment type="caution">
    <text evidence="4">The sequence shown here is derived from an EMBL/GenBank/DDBJ whole genome shotgun (WGS) entry which is preliminary data.</text>
</comment>
<dbReference type="CDD" id="cd03801">
    <property type="entry name" value="GT4_PimA-like"/>
    <property type="match status" value="1"/>
</dbReference>
<keyword evidence="1" id="KW-0328">Glycosyltransferase</keyword>
<keyword evidence="2" id="KW-0808">Transferase</keyword>
<dbReference type="Pfam" id="PF13439">
    <property type="entry name" value="Glyco_transf_4"/>
    <property type="match status" value="1"/>
</dbReference>
<dbReference type="Gene3D" id="3.40.50.2000">
    <property type="entry name" value="Glycogen Phosphorylase B"/>
    <property type="match status" value="2"/>
</dbReference>
<keyword evidence="5" id="KW-1185">Reference proteome</keyword>
<evidence type="ECO:0000259" key="3">
    <source>
        <dbReference type="Pfam" id="PF13439"/>
    </source>
</evidence>
<proteinExistence type="predicted"/>
<reference evidence="5" key="1">
    <citation type="journal article" date="2019" name="Int. J. Syst. Evol. Microbiol.">
        <title>The Global Catalogue of Microorganisms (GCM) 10K type strain sequencing project: providing services to taxonomists for standard genome sequencing and annotation.</title>
        <authorList>
            <consortium name="The Broad Institute Genomics Platform"/>
            <consortium name="The Broad Institute Genome Sequencing Center for Infectious Disease"/>
            <person name="Wu L."/>
            <person name="Ma J."/>
        </authorList>
    </citation>
    <scope>NUCLEOTIDE SEQUENCE [LARGE SCALE GENOMIC DNA]</scope>
    <source>
        <strain evidence="5">JCM 9458</strain>
    </source>
</reference>
<dbReference type="Pfam" id="PF13692">
    <property type="entry name" value="Glyco_trans_1_4"/>
    <property type="match status" value="1"/>
</dbReference>
<gene>
    <name evidence="4" type="ORF">GCM10020369_36470</name>
</gene>
<name>A0ABP6SZW6_9ACTN</name>
<evidence type="ECO:0000313" key="4">
    <source>
        <dbReference type="EMBL" id="GAA3388817.1"/>
    </source>
</evidence>
<evidence type="ECO:0000256" key="1">
    <source>
        <dbReference type="ARBA" id="ARBA00022676"/>
    </source>
</evidence>
<evidence type="ECO:0000256" key="2">
    <source>
        <dbReference type="ARBA" id="ARBA00022679"/>
    </source>
</evidence>
<dbReference type="EMBL" id="BAAAYN010000023">
    <property type="protein sequence ID" value="GAA3388817.1"/>
    <property type="molecule type" value="Genomic_DNA"/>
</dbReference>
<dbReference type="PANTHER" id="PTHR12526:SF510">
    <property type="entry name" value="D-INOSITOL 3-PHOSPHATE GLYCOSYLTRANSFERASE"/>
    <property type="match status" value="1"/>
</dbReference>
<sequence>MRILLAQNMRYLPGHGGATKSNRILLEDLAAAGHRCVAVTPLHGSSIESLPESRLVDGVLTFTHRGVEVHAVASAAGLAAHVARVAAAERPDWTLVPSDDPGLLMLGTALRATPGRVVYLLHTLQQLPFGPRSFYPGGSGMRLVQRCAGVVAVSRTAAEYAHRWGGLDATVIHPAVYGRGPHPGLGRPDRGAVTLVNPCGFKGLGILLELADAEPEVDFLAVPTWGTEPSEEAELARRPNIALAEPVDDIADLLARTRILLMPSLWDETFGYTAVEAMLHGVPVLASDVGGLREAKLGVPYLLPVEHIREYRPQRADEAYPRPIVPPQDITPWRSALRRLLDDPSHYTELAEQGRQAAAEFVGGLDAGALERYLDGLSPAAPSAEGAALSPSRQRALAAVLARRRART</sequence>
<feature type="domain" description="Glycosyltransferase subfamily 4-like N-terminal" evidence="3">
    <location>
        <begin position="16"/>
        <end position="176"/>
    </location>
</feature>
<dbReference type="PANTHER" id="PTHR12526">
    <property type="entry name" value="GLYCOSYLTRANSFERASE"/>
    <property type="match status" value="1"/>
</dbReference>
<organism evidence="4 5">
    <name type="scientific">Cryptosporangium minutisporangium</name>
    <dbReference type="NCBI Taxonomy" id="113569"/>
    <lineage>
        <taxon>Bacteria</taxon>
        <taxon>Bacillati</taxon>
        <taxon>Actinomycetota</taxon>
        <taxon>Actinomycetes</taxon>
        <taxon>Cryptosporangiales</taxon>
        <taxon>Cryptosporangiaceae</taxon>
        <taxon>Cryptosporangium</taxon>
    </lineage>
</organism>